<dbReference type="EMBL" id="CP032098">
    <property type="protein sequence ID" value="AXX92399.1"/>
    <property type="molecule type" value="Genomic_DNA"/>
</dbReference>
<accession>A0A2G1DIA1</accession>
<evidence type="ECO:0000313" key="7">
    <source>
        <dbReference type="Proteomes" id="UP000262712"/>
    </source>
</evidence>
<dbReference type="Gene3D" id="2.40.50.100">
    <property type="match status" value="1"/>
</dbReference>
<dbReference type="Proteomes" id="UP000262712">
    <property type="component" value="Chromosome"/>
</dbReference>
<evidence type="ECO:0000313" key="6">
    <source>
        <dbReference type="Proteomes" id="UP000221222"/>
    </source>
</evidence>
<organism evidence="5 6">
    <name type="scientific">Malaciobacter molluscorum LMG 25693</name>
    <dbReference type="NCBI Taxonomy" id="870501"/>
    <lineage>
        <taxon>Bacteria</taxon>
        <taxon>Pseudomonadati</taxon>
        <taxon>Campylobacterota</taxon>
        <taxon>Epsilonproteobacteria</taxon>
        <taxon>Campylobacterales</taxon>
        <taxon>Arcobacteraceae</taxon>
        <taxon>Malaciobacter</taxon>
    </lineage>
</organism>
<keyword evidence="2" id="KW-0175">Coiled coil</keyword>
<dbReference type="KEGG" id="amol:AMOL_1427"/>
<dbReference type="GO" id="GO:0030313">
    <property type="term" value="C:cell envelope"/>
    <property type="evidence" value="ECO:0007669"/>
    <property type="project" value="UniProtKB-SubCell"/>
</dbReference>
<name>A0A2G1DIA1_9BACT</name>
<dbReference type="SUPFAM" id="SSF111369">
    <property type="entry name" value="HlyD-like secretion proteins"/>
    <property type="match status" value="2"/>
</dbReference>
<dbReference type="PANTHER" id="PTHR32347">
    <property type="entry name" value="EFFLUX SYSTEM COMPONENT YKNX-RELATED"/>
    <property type="match status" value="1"/>
</dbReference>
<protein>
    <submittedName>
        <fullName evidence="5">Hemolysin secretion protein D</fullName>
    </submittedName>
    <submittedName>
        <fullName evidence="4">Multidrug resistance ABC transporter, membrane fusion protein</fullName>
    </submittedName>
</protein>
<reference evidence="4 7" key="2">
    <citation type="submission" date="2018-08" db="EMBL/GenBank/DDBJ databases">
        <title>Complete genome of the Arcobacter molluscorum type strain LMG 25693.</title>
        <authorList>
            <person name="Miller W.G."/>
            <person name="Yee E."/>
            <person name="Bono J.L."/>
        </authorList>
    </citation>
    <scope>NUCLEOTIDE SEQUENCE [LARGE SCALE GENOMIC DNA]</scope>
    <source>
        <strain evidence="4 7">CECT 7696</strain>
    </source>
</reference>
<proteinExistence type="predicted"/>
<dbReference type="Gene3D" id="2.40.30.170">
    <property type="match status" value="1"/>
</dbReference>
<dbReference type="EMBL" id="NXFY01000008">
    <property type="protein sequence ID" value="PHO18154.1"/>
    <property type="molecule type" value="Genomic_DNA"/>
</dbReference>
<feature type="domain" description="YbhG-like alpha-helical hairpin" evidence="3">
    <location>
        <begin position="68"/>
        <end position="188"/>
    </location>
</feature>
<evidence type="ECO:0000256" key="1">
    <source>
        <dbReference type="ARBA" id="ARBA00004196"/>
    </source>
</evidence>
<dbReference type="Gene3D" id="1.10.287.470">
    <property type="entry name" value="Helix hairpin bin"/>
    <property type="match status" value="2"/>
</dbReference>
<dbReference type="PRINTS" id="PR01490">
    <property type="entry name" value="RTXTOXIND"/>
</dbReference>
<dbReference type="InterPro" id="IPR059052">
    <property type="entry name" value="HH_YbhG-like"/>
</dbReference>
<evidence type="ECO:0000313" key="4">
    <source>
        <dbReference type="EMBL" id="AXX92399.1"/>
    </source>
</evidence>
<keyword evidence="6" id="KW-1185">Reference proteome</keyword>
<reference evidence="5 6" key="1">
    <citation type="submission" date="2017-09" db="EMBL/GenBank/DDBJ databases">
        <title>Arcobacter canalis sp. nov., a new species isolated from a water canal contaminated with urban sewage.</title>
        <authorList>
            <person name="Perez-Cataluna A."/>
            <person name="Salas-Masso N."/>
            <person name="Figueras M.J."/>
        </authorList>
    </citation>
    <scope>NUCLEOTIDE SEQUENCE [LARGE SCALE GENOMIC DNA]</scope>
    <source>
        <strain evidence="5 6">F98-3</strain>
    </source>
</reference>
<dbReference type="Proteomes" id="UP000221222">
    <property type="component" value="Unassembled WGS sequence"/>
</dbReference>
<evidence type="ECO:0000256" key="2">
    <source>
        <dbReference type="ARBA" id="ARBA00023054"/>
    </source>
</evidence>
<dbReference type="Pfam" id="PF25881">
    <property type="entry name" value="HH_YBHG"/>
    <property type="match status" value="1"/>
</dbReference>
<dbReference type="PANTHER" id="PTHR32347:SF29">
    <property type="entry name" value="UPF0194 MEMBRANE PROTEIN YBHG"/>
    <property type="match status" value="1"/>
</dbReference>
<evidence type="ECO:0000259" key="3">
    <source>
        <dbReference type="Pfam" id="PF25881"/>
    </source>
</evidence>
<sequence>MKNLLLLPTFIFIFILFNGCQEDEKTTNFYGNIDVRTVSLGFRVGGKIQNIYFDEGDDVKKNQIIAILDNSIYQQSLNNIKAQVLQQAAYLNKLQKGYRKEDINKAKATLLQKEVAMKKAKKDLDRNTILLNKNSISKQNYDDIKLVYDNAKALFLYAKSNYNLLKNGYEKEDIQSAIAKLRALKAQEELQRINFNDTILKAPTDGTILTRAYEVGSIVNASTPIIEMAKSDEYWIRSYMSEKYLGKIKPGMTAKIYTDSSNKVYKATVSFISSIAEFTPKSVQTEDLRTDLVYRFRLILNNYDDTIRQGMPVTIKFDNFKE</sequence>
<comment type="subcellular location">
    <subcellularLocation>
        <location evidence="1">Cell envelope</location>
    </subcellularLocation>
</comment>
<dbReference type="AlphaFoldDB" id="A0A2G1DIA1"/>
<evidence type="ECO:0000313" key="5">
    <source>
        <dbReference type="EMBL" id="PHO18154.1"/>
    </source>
</evidence>
<dbReference type="RefSeq" id="WP_099342330.1">
    <property type="nucleotide sequence ID" value="NZ_CP032098.1"/>
</dbReference>
<dbReference type="InterPro" id="IPR050465">
    <property type="entry name" value="UPF0194_transport"/>
</dbReference>
<gene>
    <name evidence="4" type="ORF">AMOL_1427</name>
    <name evidence="5" type="ORF">CPU12_06710</name>
</gene>